<dbReference type="RefSeq" id="WP_279248150.1">
    <property type="nucleotide sequence ID" value="NZ_SHNO01000001.1"/>
</dbReference>
<gene>
    <name evidence="1" type="ORF">EYC82_03415</name>
</gene>
<evidence type="ECO:0000313" key="1">
    <source>
        <dbReference type="EMBL" id="MCX2976399.1"/>
    </source>
</evidence>
<dbReference type="EMBL" id="SHNO01000001">
    <property type="protein sequence ID" value="MCX2976399.1"/>
    <property type="molecule type" value="Genomic_DNA"/>
</dbReference>
<organism evidence="1 2">
    <name type="scientific">Candidatus Marimicrobium litorale</name>
    <dbReference type="NCBI Taxonomy" id="2518991"/>
    <lineage>
        <taxon>Bacteria</taxon>
        <taxon>Pseudomonadati</taxon>
        <taxon>Pseudomonadota</taxon>
        <taxon>Gammaproteobacteria</taxon>
        <taxon>Cellvibrionales</taxon>
        <taxon>Halieaceae</taxon>
        <taxon>Marimicrobium</taxon>
    </lineage>
</organism>
<protein>
    <recommendedName>
        <fullName evidence="3">Bacterial repeat domain-containing protein</fullName>
    </recommendedName>
</protein>
<dbReference type="InterPro" id="IPR016187">
    <property type="entry name" value="CTDL_fold"/>
</dbReference>
<proteinExistence type="predicted"/>
<dbReference type="Gene3D" id="4.10.1080.10">
    <property type="entry name" value="TSP type-3 repeat"/>
    <property type="match status" value="1"/>
</dbReference>
<name>A0ABT3T2R3_9GAMM</name>
<sequence length="351" mass="36970">MSQRAHKALLIVFLAILATGCKISLMVSSGGDVTSLSGTNDCAGASLCEYEVNDMSFAETFTAVPREGYVFSKWQGGDDYLCPNSPNPICTVENGLLAALPDGPREIVDAIIASGRFYYLQPLFTFVGIDTDGDGIPNHIDTDDDNDGVLDPDDDCPLQGPNLDGSGCPGPRKTVFVTSERYTGNLGGLTGADQKCNALAAAASLSGTYKAWLSTSEASPDSRFVKSAVPYVTVDDRVVADDWLDLIGSSVYIMKSETGVLIDLFSGRAWTGTKPSGEPEKDIGNFCAGPGGAWSSSNVFDQAAWGVPGGADFWSTAAPAGVWTLCDNVDIGCVPQAAPCSYLGHLYCFEQ</sequence>
<evidence type="ECO:0000313" key="2">
    <source>
        <dbReference type="Proteomes" id="UP001143304"/>
    </source>
</evidence>
<dbReference type="InterPro" id="IPR016186">
    <property type="entry name" value="C-type_lectin-like/link_sf"/>
</dbReference>
<dbReference type="Gene3D" id="3.10.100.10">
    <property type="entry name" value="Mannose-Binding Protein A, subunit A"/>
    <property type="match status" value="1"/>
</dbReference>
<reference evidence="1" key="1">
    <citation type="submission" date="2019-02" db="EMBL/GenBank/DDBJ databases">
        <authorList>
            <person name="Li S.-H."/>
        </authorList>
    </citation>
    <scope>NUCLEOTIDE SEQUENCE</scope>
    <source>
        <strain evidence="1">IMCC11814</strain>
    </source>
</reference>
<comment type="caution">
    <text evidence="1">The sequence shown here is derived from an EMBL/GenBank/DDBJ whole genome shotgun (WGS) entry which is preliminary data.</text>
</comment>
<dbReference type="SUPFAM" id="SSF56436">
    <property type="entry name" value="C-type lectin-like"/>
    <property type="match status" value="1"/>
</dbReference>
<dbReference type="InterPro" id="IPR028974">
    <property type="entry name" value="TSP_type-3_rpt"/>
</dbReference>
<accession>A0ABT3T2R3</accession>
<evidence type="ECO:0008006" key="3">
    <source>
        <dbReference type="Google" id="ProtNLM"/>
    </source>
</evidence>
<dbReference type="SUPFAM" id="SSF103647">
    <property type="entry name" value="TSP type-3 repeat"/>
    <property type="match status" value="1"/>
</dbReference>
<dbReference type="Proteomes" id="UP001143304">
    <property type="component" value="Unassembled WGS sequence"/>
</dbReference>
<dbReference type="PROSITE" id="PS51257">
    <property type="entry name" value="PROKAR_LIPOPROTEIN"/>
    <property type="match status" value="1"/>
</dbReference>
<keyword evidence="2" id="KW-1185">Reference proteome</keyword>